<keyword evidence="2" id="KW-0812">Transmembrane</keyword>
<keyword evidence="2" id="KW-0472">Membrane</keyword>
<feature type="compositionally biased region" description="Polar residues" evidence="1">
    <location>
        <begin position="180"/>
        <end position="207"/>
    </location>
</feature>
<name>A0A0L0CXZ4_PLAFA</name>
<dbReference type="Proteomes" id="UP000054566">
    <property type="component" value="Unassembled WGS sequence"/>
</dbReference>
<feature type="transmembrane region" description="Helical" evidence="2">
    <location>
        <begin position="6"/>
        <end position="29"/>
    </location>
</feature>
<gene>
    <name evidence="3" type="ORF">PFLG_01538</name>
</gene>
<proteinExistence type="predicted"/>
<dbReference type="PANTHER" id="PTHR21513">
    <property type="entry name" value="MAJOR SPERM PROTEIN"/>
    <property type="match status" value="1"/>
</dbReference>
<reference evidence="4" key="1">
    <citation type="submission" date="2015-07" db="EMBL/GenBank/DDBJ databases">
        <title>Annotation of Plasmodium falciparum RAJ116.</title>
        <authorList>
            <consortium name="The Broad Institute Genome Sequencing Platform"/>
            <person name="Volkman S.K."/>
            <person name="Neafsey D.E."/>
            <person name="Dash A.P."/>
            <person name="Chitnis C.E."/>
            <person name="Hartl D.L."/>
            <person name="Young S.K."/>
            <person name="Zeng Q."/>
            <person name="Koehrsen M."/>
            <person name="Alvarado L."/>
            <person name="Berlin A."/>
            <person name="Borenstein D."/>
            <person name="Chapman S.B."/>
            <person name="Chen Z."/>
            <person name="Engels R."/>
            <person name="Freedman E."/>
            <person name="Gellesch M."/>
            <person name="Goldberg J."/>
            <person name="Griggs A."/>
            <person name="Gujja S."/>
            <person name="Heilman E.R."/>
            <person name="Heiman D.I."/>
            <person name="Howarth C."/>
            <person name="Jen D."/>
            <person name="Larson L."/>
            <person name="Mehta T."/>
            <person name="Neiman D."/>
            <person name="Park D."/>
            <person name="Pearson M."/>
            <person name="Roberts A."/>
            <person name="Saif S."/>
            <person name="Shea T."/>
            <person name="Shenoy N."/>
            <person name="Sisk P."/>
            <person name="Stolte C."/>
            <person name="Sykes S."/>
            <person name="Walk T."/>
            <person name="White J."/>
            <person name="Yandava C."/>
            <person name="Haas B."/>
            <person name="Henn M.R."/>
            <person name="Nusbaum C."/>
            <person name="Birren B."/>
        </authorList>
    </citation>
    <scope>NUCLEOTIDE SEQUENCE [LARGE SCALE GENOMIC DNA]</scope>
    <source>
        <strain evidence="4">RAJ116</strain>
    </source>
</reference>
<evidence type="ECO:0000313" key="3">
    <source>
        <dbReference type="EMBL" id="KNC37127.1"/>
    </source>
</evidence>
<dbReference type="OrthoDB" id="378213at2759"/>
<dbReference type="PANTHER" id="PTHR21513:SF19">
    <property type="entry name" value="MAJOR SPERM PROTEIN"/>
    <property type="match status" value="1"/>
</dbReference>
<feature type="compositionally biased region" description="Polar residues" evidence="1">
    <location>
        <begin position="156"/>
        <end position="167"/>
    </location>
</feature>
<evidence type="ECO:0000256" key="2">
    <source>
        <dbReference type="SAM" id="Phobius"/>
    </source>
</evidence>
<dbReference type="EMBL" id="GG664395">
    <property type="protein sequence ID" value="KNC37127.1"/>
    <property type="molecule type" value="Genomic_DNA"/>
</dbReference>
<sequence>MKYFYAYIYVFLVFTYIYIYIYIYFYFYFQYICRIIRKKYSVLRTCNVRNSRILSGPRKNFFFGSCNTNNIINDLEEILRDEWDIEVDNILRDDDTSTFHGNTSSSENSNYLSINAIHRIHRGDDTNIFEENDVVSVSEIVESLHDSDEIDHTDNIDNINSMNNGQNEDVDYSDVSTCATESSLSNHDTENYNASPNTSDDNVNADISNDHSRNVERIQNTYNLFIVRPNTCQNSYPLMINIVNEHGEPCDRHPSIRNTVGHYEMEYIRHQSREDMNTLYEYALIRFPIYNENKDMCSLDEDILYERNFLKDFELLKSKSYDMFIDIHFRLRKGIQCTDMLSIFSFDNNYGYGYYYNNNFGTDGEQNNSRDMHNEQSSLHQDLQDSFFNGMGTHTS</sequence>
<accession>A0A0L0CXZ4</accession>
<organism evidence="3 4">
    <name type="scientific">Plasmodium falciparum RAJ116</name>
    <dbReference type="NCBI Taxonomy" id="580058"/>
    <lineage>
        <taxon>Eukaryota</taxon>
        <taxon>Sar</taxon>
        <taxon>Alveolata</taxon>
        <taxon>Apicomplexa</taxon>
        <taxon>Aconoidasida</taxon>
        <taxon>Haemosporida</taxon>
        <taxon>Plasmodiidae</taxon>
        <taxon>Plasmodium</taxon>
        <taxon>Plasmodium (Laverania)</taxon>
    </lineage>
</organism>
<evidence type="ECO:0000256" key="1">
    <source>
        <dbReference type="SAM" id="MobiDB-lite"/>
    </source>
</evidence>
<feature type="region of interest" description="Disordered" evidence="1">
    <location>
        <begin position="146"/>
        <end position="168"/>
    </location>
</feature>
<evidence type="ECO:0000313" key="4">
    <source>
        <dbReference type="Proteomes" id="UP000054566"/>
    </source>
</evidence>
<protein>
    <submittedName>
        <fullName evidence="3">Uncharacterized protein</fullName>
    </submittedName>
</protein>
<feature type="compositionally biased region" description="Basic and acidic residues" evidence="1">
    <location>
        <begin position="146"/>
        <end position="155"/>
    </location>
</feature>
<reference evidence="4" key="2">
    <citation type="submission" date="2015-07" db="EMBL/GenBank/DDBJ databases">
        <title>The genome sequence of Plasmodium falciparum RAJ116.</title>
        <authorList>
            <consortium name="The Broad Institute Genome Sequencing Platform"/>
            <person name="Volkman S.K."/>
            <person name="Neafsey D.E."/>
            <person name="Dash A.P."/>
            <person name="Chitnis C.E."/>
            <person name="Hartl D.L."/>
            <person name="Young S.K."/>
            <person name="Kodira C.D."/>
            <person name="Zeng Q."/>
            <person name="Koehrsen M."/>
            <person name="Godfrey P."/>
            <person name="Alvarado L."/>
            <person name="Berlin A."/>
            <person name="Borenstein D."/>
            <person name="Chen Z."/>
            <person name="Engels R."/>
            <person name="Freedman E."/>
            <person name="Gellesch M."/>
            <person name="Goldberg J."/>
            <person name="Griggs A."/>
            <person name="Gujja S."/>
            <person name="Heiman D."/>
            <person name="Hepburn T."/>
            <person name="Howarth C."/>
            <person name="Jen D."/>
            <person name="Larson L."/>
            <person name="Lewis B."/>
            <person name="Mehta T."/>
            <person name="Park D."/>
            <person name="Pearson M."/>
            <person name="Roberts A."/>
            <person name="Saif S."/>
            <person name="Shea T."/>
            <person name="Shenoy N."/>
            <person name="Sisk P."/>
            <person name="Stolte C."/>
            <person name="Sykes S."/>
            <person name="Walk T."/>
            <person name="White J."/>
            <person name="Yandava C."/>
            <person name="Wirth D.F."/>
            <person name="Nusbaum C."/>
            <person name="Birren B."/>
        </authorList>
    </citation>
    <scope>NUCLEOTIDE SEQUENCE [LARGE SCALE GENOMIC DNA]</scope>
    <source>
        <strain evidence="4">RAJ116</strain>
    </source>
</reference>
<dbReference type="AlphaFoldDB" id="A0A0L0CXZ4"/>
<feature type="region of interest" description="Disordered" evidence="1">
    <location>
        <begin position="180"/>
        <end position="208"/>
    </location>
</feature>
<keyword evidence="2" id="KW-1133">Transmembrane helix</keyword>